<name>A0A5C2RYR8_9APHY</name>
<evidence type="ECO:0000313" key="2">
    <source>
        <dbReference type="Proteomes" id="UP000313359"/>
    </source>
</evidence>
<organism evidence="1 2">
    <name type="scientific">Lentinus tigrinus ALCF2SS1-6</name>
    <dbReference type="NCBI Taxonomy" id="1328759"/>
    <lineage>
        <taxon>Eukaryota</taxon>
        <taxon>Fungi</taxon>
        <taxon>Dikarya</taxon>
        <taxon>Basidiomycota</taxon>
        <taxon>Agaricomycotina</taxon>
        <taxon>Agaricomycetes</taxon>
        <taxon>Polyporales</taxon>
        <taxon>Polyporaceae</taxon>
        <taxon>Lentinus</taxon>
    </lineage>
</organism>
<proteinExistence type="predicted"/>
<gene>
    <name evidence="1" type="ORF">L227DRAFT_281416</name>
</gene>
<accession>A0A5C2RYR8</accession>
<evidence type="ECO:0000313" key="1">
    <source>
        <dbReference type="EMBL" id="RPD56223.1"/>
    </source>
</evidence>
<dbReference type="OrthoDB" id="2731171at2759"/>
<dbReference type="AlphaFoldDB" id="A0A5C2RYR8"/>
<reference evidence="1" key="1">
    <citation type="journal article" date="2018" name="Genome Biol. Evol.">
        <title>Genomics and development of Lentinus tigrinus, a white-rot wood-decaying mushroom with dimorphic fruiting bodies.</title>
        <authorList>
            <person name="Wu B."/>
            <person name="Xu Z."/>
            <person name="Knudson A."/>
            <person name="Carlson A."/>
            <person name="Chen N."/>
            <person name="Kovaka S."/>
            <person name="LaButti K."/>
            <person name="Lipzen A."/>
            <person name="Pennachio C."/>
            <person name="Riley R."/>
            <person name="Schakwitz W."/>
            <person name="Umezawa K."/>
            <person name="Ohm R.A."/>
            <person name="Grigoriev I.V."/>
            <person name="Nagy L.G."/>
            <person name="Gibbons J."/>
            <person name="Hibbett D."/>
        </authorList>
    </citation>
    <scope>NUCLEOTIDE SEQUENCE [LARGE SCALE GENOMIC DNA]</scope>
    <source>
        <strain evidence="1">ALCF2SS1-6</strain>
    </source>
</reference>
<keyword evidence="2" id="KW-1185">Reference proteome</keyword>
<sequence>MHELEDLIYNIRIEYRKTAASVSQDSLLKSIDAVTNFLADLREHLNDFAPIHRLPPELLSLIFSTQLPRHHKNIFDSDRNSVNVYHHAHGWNALFARICRRWRAAALDTPEPWAYISAPPDSNQFRIHMERSQAHQLSLSIGTHIPDLEKVLRSVGLRLCRLDVAITTRPVEAIKPSSILQIDAPQLRCATFMCAREKFSSDTGGRSGPEVEWVELFGQPSCSLRALALALATNWLPSNTFADLTHLLLSCNPHLAVTSHSGLLALLCNTPRLEFLHIIHLWYHASDVNRSGVRMVALNRLRSLVVDTCTRISLLSFYARLTIPAHTLITLVEIVVGTAASAVPLLDESSPVTCLEINIDGSKLQVIAKSALRDFLLQWRSGGIEGMQTGPPLHRLLSLSAVTSLKVSFGSGHGLYVIDDLVPHLSQVSEVAIYHCYIGGTRYDESPYDTPAVFFDDLGRDGACPALSLLTVYLRLSTAELIEEDPVLYGVSEMLRARALSSASLPRVVVQPHARDPFTTQELEHIREWFTGYTAELELREAAIQVRPDPSEPAKRWMSDGAERYWHLYDRAKPEYLGPHGGDSSERWIAS</sequence>
<dbReference type="EMBL" id="ML122289">
    <property type="protein sequence ID" value="RPD56223.1"/>
    <property type="molecule type" value="Genomic_DNA"/>
</dbReference>
<protein>
    <submittedName>
        <fullName evidence="1">Uncharacterized protein</fullName>
    </submittedName>
</protein>
<dbReference type="Proteomes" id="UP000313359">
    <property type="component" value="Unassembled WGS sequence"/>
</dbReference>